<evidence type="ECO:0000256" key="1">
    <source>
        <dbReference type="ARBA" id="ARBA00004127"/>
    </source>
</evidence>
<dbReference type="GO" id="GO:0012505">
    <property type="term" value="C:endomembrane system"/>
    <property type="evidence" value="ECO:0007669"/>
    <property type="project" value="UniProtKB-SubCell"/>
</dbReference>
<proteinExistence type="predicted"/>
<keyword evidence="5 6" id="KW-0472">Membrane</keyword>
<feature type="transmembrane region" description="Helical" evidence="6">
    <location>
        <begin position="297"/>
        <end position="319"/>
    </location>
</feature>
<dbReference type="GO" id="GO:0022857">
    <property type="term" value="F:transmembrane transporter activity"/>
    <property type="evidence" value="ECO:0007669"/>
    <property type="project" value="InterPro"/>
</dbReference>
<evidence type="ECO:0000256" key="3">
    <source>
        <dbReference type="ARBA" id="ARBA00022692"/>
    </source>
</evidence>
<evidence type="ECO:0000256" key="4">
    <source>
        <dbReference type="ARBA" id="ARBA00022989"/>
    </source>
</evidence>
<sequence>MDQKRSKGEAISSKAYDYPDLEVNSTNSDPPEISKLQFSIILIGIFFGVFVSGVDETILSTAQESIIKEFNASSDSTWIATSYLMAMVVFTPLYGKFCDIFGRKVCMLFALVTFSIGSLGCALAVNIIMLVVFRAIAGIGGGGIVSVSYVIISDLVSLEERGTFLGLVSISFAISNMLGPILGGLIVENMSWRFVFYVNLPIAGALILIVLFVIPLPWVEGTIISKLKRVDYLGVLTLSATIILFVLGTTWGGNQYSWTSYQVLTVLCFSAISLGAFAIVEYKFAVEPVLPPKMFNINVSICSLINMILGLVDFTIIYYLPIYYQILQGMSSSQSGYELAPFLVISSSVAMLSGIFANKLGSFRIPIWIGSVFMTIGSGLLCLSSPNLPSWAMTIFSCILSFGIGCSLQMTAIGAQASAEPEYIAIVAGFFNFTLNFGGTLGLAIDGAILYDYFSDIKELVDFGIDDHSLIPEIETNAYYATLKVIFYFLLTSSLIATISSLFLKHKSLKNVKITAGH</sequence>
<evidence type="ECO:0000256" key="6">
    <source>
        <dbReference type="SAM" id="Phobius"/>
    </source>
</evidence>
<feature type="transmembrane region" description="Helical" evidence="6">
    <location>
        <begin position="230"/>
        <end position="251"/>
    </location>
</feature>
<dbReference type="InterPro" id="IPR020846">
    <property type="entry name" value="MFS_dom"/>
</dbReference>
<feature type="transmembrane region" description="Helical" evidence="6">
    <location>
        <begin position="392"/>
        <end position="411"/>
    </location>
</feature>
<feature type="transmembrane region" description="Helical" evidence="6">
    <location>
        <begin position="77"/>
        <end position="94"/>
    </location>
</feature>
<dbReference type="PANTHER" id="PTHR23501:SF191">
    <property type="entry name" value="VACUOLAR BASIC AMINO ACID TRANSPORTER 4"/>
    <property type="match status" value="1"/>
</dbReference>
<feature type="transmembrane region" description="Helical" evidence="6">
    <location>
        <begin position="263"/>
        <end position="285"/>
    </location>
</feature>
<feature type="transmembrane region" description="Helical" evidence="6">
    <location>
        <begin position="106"/>
        <end position="125"/>
    </location>
</feature>
<dbReference type="PANTHER" id="PTHR23501">
    <property type="entry name" value="MAJOR FACILITATOR SUPERFAMILY"/>
    <property type="match status" value="1"/>
</dbReference>
<evidence type="ECO:0000313" key="8">
    <source>
        <dbReference type="EMBL" id="KXN71277.1"/>
    </source>
</evidence>
<keyword evidence="2" id="KW-0813">Transport</keyword>
<feature type="transmembrane region" description="Helical" evidence="6">
    <location>
        <begin position="194"/>
        <end position="218"/>
    </location>
</feature>
<dbReference type="AlphaFoldDB" id="A0A137P8D9"/>
<dbReference type="EMBL" id="KQ964478">
    <property type="protein sequence ID" value="KXN71277.1"/>
    <property type="molecule type" value="Genomic_DNA"/>
</dbReference>
<reference evidence="8 9" key="1">
    <citation type="journal article" date="2015" name="Genome Biol. Evol.">
        <title>Phylogenomic analyses indicate that early fungi evolved digesting cell walls of algal ancestors of land plants.</title>
        <authorList>
            <person name="Chang Y."/>
            <person name="Wang S."/>
            <person name="Sekimoto S."/>
            <person name="Aerts A.L."/>
            <person name="Choi C."/>
            <person name="Clum A."/>
            <person name="LaButti K.M."/>
            <person name="Lindquist E.A."/>
            <person name="Yee Ngan C."/>
            <person name="Ohm R.A."/>
            <person name="Salamov A.A."/>
            <person name="Grigoriev I.V."/>
            <person name="Spatafora J.W."/>
            <person name="Berbee M.L."/>
        </authorList>
    </citation>
    <scope>NUCLEOTIDE SEQUENCE [LARGE SCALE GENOMIC DNA]</scope>
    <source>
        <strain evidence="8 9">NRRL 28638</strain>
    </source>
</reference>
<dbReference type="Gene3D" id="1.20.1250.20">
    <property type="entry name" value="MFS general substrate transporter like domains"/>
    <property type="match status" value="2"/>
</dbReference>
<keyword evidence="4 6" id="KW-1133">Transmembrane helix</keyword>
<dbReference type="SUPFAM" id="SSF103473">
    <property type="entry name" value="MFS general substrate transporter"/>
    <property type="match status" value="1"/>
</dbReference>
<dbReference type="GO" id="GO:0005886">
    <property type="term" value="C:plasma membrane"/>
    <property type="evidence" value="ECO:0007669"/>
    <property type="project" value="TreeGrafter"/>
</dbReference>
<comment type="subcellular location">
    <subcellularLocation>
        <location evidence="1">Endomembrane system</location>
        <topology evidence="1">Multi-pass membrane protein</topology>
    </subcellularLocation>
</comment>
<feature type="transmembrane region" description="Helical" evidence="6">
    <location>
        <begin position="164"/>
        <end position="182"/>
    </location>
</feature>
<keyword evidence="3 6" id="KW-0812">Transmembrane</keyword>
<dbReference type="InterPro" id="IPR036259">
    <property type="entry name" value="MFS_trans_sf"/>
</dbReference>
<dbReference type="InterPro" id="IPR011701">
    <property type="entry name" value="MFS"/>
</dbReference>
<gene>
    <name evidence="8" type="ORF">CONCODRAFT_38537</name>
</gene>
<feature type="transmembrane region" description="Helical" evidence="6">
    <location>
        <begin position="365"/>
        <end position="386"/>
    </location>
</feature>
<dbReference type="OrthoDB" id="6770063at2759"/>
<evidence type="ECO:0000256" key="2">
    <source>
        <dbReference type="ARBA" id="ARBA00022448"/>
    </source>
</evidence>
<dbReference type="STRING" id="796925.A0A137P8D9"/>
<evidence type="ECO:0000256" key="5">
    <source>
        <dbReference type="ARBA" id="ARBA00023136"/>
    </source>
</evidence>
<evidence type="ECO:0000313" key="9">
    <source>
        <dbReference type="Proteomes" id="UP000070444"/>
    </source>
</evidence>
<feature type="transmembrane region" description="Helical" evidence="6">
    <location>
        <begin position="423"/>
        <end position="445"/>
    </location>
</feature>
<feature type="transmembrane region" description="Helical" evidence="6">
    <location>
        <begin position="339"/>
        <end position="358"/>
    </location>
</feature>
<name>A0A137P8D9_CONC2</name>
<feature type="transmembrane region" description="Helical" evidence="6">
    <location>
        <begin position="131"/>
        <end position="152"/>
    </location>
</feature>
<feature type="domain" description="Major facilitator superfamily (MFS) profile" evidence="7">
    <location>
        <begin position="41"/>
        <end position="509"/>
    </location>
</feature>
<accession>A0A137P8D9</accession>
<dbReference type="Pfam" id="PF07690">
    <property type="entry name" value="MFS_1"/>
    <property type="match status" value="1"/>
</dbReference>
<protein>
    <submittedName>
        <fullName evidence="8">MFS general substrate transporter</fullName>
    </submittedName>
</protein>
<keyword evidence="9" id="KW-1185">Reference proteome</keyword>
<dbReference type="Proteomes" id="UP000070444">
    <property type="component" value="Unassembled WGS sequence"/>
</dbReference>
<feature type="transmembrane region" description="Helical" evidence="6">
    <location>
        <begin position="485"/>
        <end position="504"/>
    </location>
</feature>
<evidence type="ECO:0000259" key="7">
    <source>
        <dbReference type="PROSITE" id="PS50850"/>
    </source>
</evidence>
<organism evidence="8 9">
    <name type="scientific">Conidiobolus coronatus (strain ATCC 28846 / CBS 209.66 / NRRL 28638)</name>
    <name type="common">Delacroixia coronata</name>
    <dbReference type="NCBI Taxonomy" id="796925"/>
    <lineage>
        <taxon>Eukaryota</taxon>
        <taxon>Fungi</taxon>
        <taxon>Fungi incertae sedis</taxon>
        <taxon>Zoopagomycota</taxon>
        <taxon>Entomophthoromycotina</taxon>
        <taxon>Entomophthoromycetes</taxon>
        <taxon>Entomophthorales</taxon>
        <taxon>Ancylistaceae</taxon>
        <taxon>Conidiobolus</taxon>
    </lineage>
</organism>
<feature type="transmembrane region" description="Helical" evidence="6">
    <location>
        <begin position="36"/>
        <end position="54"/>
    </location>
</feature>
<dbReference type="PROSITE" id="PS50850">
    <property type="entry name" value="MFS"/>
    <property type="match status" value="1"/>
</dbReference>